<dbReference type="Proteomes" id="UP000182743">
    <property type="component" value="Unassembled WGS sequence"/>
</dbReference>
<dbReference type="InterPro" id="IPR007367">
    <property type="entry name" value="DUF433"/>
</dbReference>
<accession>A0A1J5JW62</accession>
<dbReference type="Pfam" id="PF04255">
    <property type="entry name" value="DUF433"/>
    <property type="match status" value="1"/>
</dbReference>
<evidence type="ECO:0000313" key="2">
    <source>
        <dbReference type="Proteomes" id="UP000182743"/>
    </source>
</evidence>
<dbReference type="EMBL" id="MIHH01000024">
    <property type="protein sequence ID" value="OIQ07825.1"/>
    <property type="molecule type" value="Genomic_DNA"/>
</dbReference>
<proteinExistence type="predicted"/>
<dbReference type="InterPro" id="IPR009057">
    <property type="entry name" value="Homeodomain-like_sf"/>
</dbReference>
<reference evidence="1 2" key="1">
    <citation type="submission" date="2016-08" db="EMBL/GenBank/DDBJ databases">
        <title>Genome-based comparison of Moorella thermoacetic strains.</title>
        <authorList>
            <person name="Poehlein A."/>
            <person name="Bengelsdorf F.R."/>
            <person name="Esser C."/>
            <person name="Duerre P."/>
            <person name="Daniel R."/>
        </authorList>
    </citation>
    <scope>NUCLEOTIDE SEQUENCE [LARGE SCALE GENOMIC DNA]</scope>
    <source>
        <strain evidence="1 2">DSM 11768</strain>
    </source>
</reference>
<dbReference type="SUPFAM" id="SSF46689">
    <property type="entry name" value="Homeodomain-like"/>
    <property type="match status" value="1"/>
</dbReference>
<dbReference type="InterPro" id="IPR036388">
    <property type="entry name" value="WH-like_DNA-bd_sf"/>
</dbReference>
<organism evidence="1 2">
    <name type="scientific">Neomoorella thermoacetica</name>
    <name type="common">Clostridium thermoaceticum</name>
    <dbReference type="NCBI Taxonomy" id="1525"/>
    <lineage>
        <taxon>Bacteria</taxon>
        <taxon>Bacillati</taxon>
        <taxon>Bacillota</taxon>
        <taxon>Clostridia</taxon>
        <taxon>Neomoorellales</taxon>
        <taxon>Neomoorellaceae</taxon>
        <taxon>Neomoorella</taxon>
    </lineage>
</organism>
<name>A0A1J5JW62_NEOTH</name>
<dbReference type="Gene3D" id="1.10.10.10">
    <property type="entry name" value="Winged helix-like DNA-binding domain superfamily/Winged helix DNA-binding domain"/>
    <property type="match status" value="1"/>
</dbReference>
<dbReference type="AlphaFoldDB" id="A0A1J5JW62"/>
<comment type="caution">
    <text evidence="1">The sequence shown here is derived from an EMBL/GenBank/DDBJ whole genome shotgun (WGS) entry which is preliminary data.</text>
</comment>
<gene>
    <name evidence="1" type="ORF">MOOR_25510</name>
</gene>
<dbReference type="PANTHER" id="PTHR34849:SF3">
    <property type="entry name" value="SSR2962 PROTEIN"/>
    <property type="match status" value="1"/>
</dbReference>
<evidence type="ECO:0008006" key="3">
    <source>
        <dbReference type="Google" id="ProtNLM"/>
    </source>
</evidence>
<evidence type="ECO:0000313" key="1">
    <source>
        <dbReference type="EMBL" id="OIQ07825.1"/>
    </source>
</evidence>
<dbReference type="PANTHER" id="PTHR34849">
    <property type="entry name" value="SSL5025 PROTEIN"/>
    <property type="match status" value="1"/>
</dbReference>
<dbReference type="RefSeq" id="WP_071521500.1">
    <property type="nucleotide sequence ID" value="NZ_MIHH01000024.1"/>
</dbReference>
<protein>
    <recommendedName>
        <fullName evidence="3">DUF433 domain-containing protein</fullName>
    </recommendedName>
</protein>
<sequence length="106" mass="11793">MDRIVCNPEILGGKPVIKGTRIAVYLILDLISEGYSFEEIIKLYPHLTTEDIKACIRYTSKTEDQAWLKAELGELPPYDWGSEGPPKGKPVQYKSGIGLIIAGDKQ</sequence>